<dbReference type="InterPro" id="IPR011880">
    <property type="entry name" value="PA_CoA_ligase"/>
</dbReference>
<dbReference type="SUPFAM" id="SSF56801">
    <property type="entry name" value="Acetyl-CoA synthetase-like"/>
    <property type="match status" value="1"/>
</dbReference>
<dbReference type="PANTHER" id="PTHR43845:SF1">
    <property type="entry name" value="BLR5969 PROTEIN"/>
    <property type="match status" value="1"/>
</dbReference>
<proteinExistence type="predicted"/>
<dbReference type="Proteomes" id="UP000009062">
    <property type="component" value="Chromosome"/>
</dbReference>
<protein>
    <submittedName>
        <fullName evidence="7">Coenzyme F390 synthetase</fullName>
        <ecNumber evidence="7">6.2.1.30</ecNumber>
    </submittedName>
</protein>
<dbReference type="EMBL" id="CP003316">
    <property type="protein sequence ID" value="AFA39372.1"/>
    <property type="molecule type" value="Genomic_DNA"/>
</dbReference>
<name>H6Q8Z3_PYROT</name>
<dbReference type="Pfam" id="PF14535">
    <property type="entry name" value="AMP-binding_C_2"/>
    <property type="match status" value="1"/>
</dbReference>
<sequence length="434" mass="49054">MKVEYWEPHIEKIKLTDLKKLQLKRLRAQLRRVYENSPFYRRRFKEAGVTPDDLKTLDDLRKFPFTTKDDLRNYGYPYGGEFLAVPFDELVGWHMTSGTTGKPTVGPYTKNDIELWTNLVARCLVAAGVSKKDVLLNIYGYGLFTGGLGLHYGAMAVGAKVIPWGVGRTEALVDLIYEWKPTVMTGTPSYQLYILETIRKRGLDPKKSSIRITIPGAEAMSFEMLKRIDEGYGLKEKGGGPRQIYGSTEIIGPGAGQATPCTEYLGFHMWTDHVYIEIIDPKSGEPVGEEGEGELVITHLTREGMPLIRYRQRDIVKVQYVSTDCGRDAFPVVDVVGRVDDLIFYKGTKIYPSAIQSVLMKIPEILEYQVIIDKRSVEHKFIIRAEVLNQSQELAEAIANLVEGAVFARPQVELVPPNTLPRWEGKSKRVVVYE</sequence>
<dbReference type="PANTHER" id="PTHR43845">
    <property type="entry name" value="BLR5969 PROTEIN"/>
    <property type="match status" value="1"/>
</dbReference>
<dbReference type="STRING" id="698757.Pogu_1345"/>
<dbReference type="InterPro" id="IPR045851">
    <property type="entry name" value="AMP-bd_C_sf"/>
</dbReference>
<evidence type="ECO:0000313" key="7">
    <source>
        <dbReference type="EMBL" id="AFA39372.1"/>
    </source>
</evidence>
<dbReference type="Gene3D" id="3.40.50.12780">
    <property type="entry name" value="N-terminal domain of ligase-like"/>
    <property type="match status" value="1"/>
</dbReference>
<dbReference type="EC" id="6.2.1.30" evidence="7"/>
<accession>H6Q8Z3</accession>
<evidence type="ECO:0000256" key="4">
    <source>
        <dbReference type="ARBA" id="ARBA00022741"/>
    </source>
</evidence>
<evidence type="ECO:0000259" key="5">
    <source>
        <dbReference type="Pfam" id="PF00501"/>
    </source>
</evidence>
<keyword evidence="3 7" id="KW-0436">Ligase</keyword>
<comment type="subunit">
    <text evidence="2">Monomer.</text>
</comment>
<keyword evidence="4" id="KW-0547">Nucleotide-binding</keyword>
<evidence type="ECO:0000256" key="1">
    <source>
        <dbReference type="ARBA" id="ARBA00005211"/>
    </source>
</evidence>
<dbReference type="Pfam" id="PF00501">
    <property type="entry name" value="AMP-binding"/>
    <property type="match status" value="1"/>
</dbReference>
<dbReference type="HOGENOM" id="CLU_035301_1_1_2"/>
<evidence type="ECO:0000259" key="6">
    <source>
        <dbReference type="Pfam" id="PF14535"/>
    </source>
</evidence>
<evidence type="ECO:0000313" key="8">
    <source>
        <dbReference type="Proteomes" id="UP000009062"/>
    </source>
</evidence>
<evidence type="ECO:0000256" key="3">
    <source>
        <dbReference type="ARBA" id="ARBA00022598"/>
    </source>
</evidence>
<keyword evidence="8" id="KW-1185">Reference proteome</keyword>
<dbReference type="eggNOG" id="arCOG02620">
    <property type="taxonomic scope" value="Archaea"/>
</dbReference>
<comment type="pathway">
    <text evidence="1">Aromatic compound metabolism.</text>
</comment>
<dbReference type="GO" id="GO:0000166">
    <property type="term" value="F:nucleotide binding"/>
    <property type="evidence" value="ECO:0007669"/>
    <property type="project" value="UniProtKB-KW"/>
</dbReference>
<dbReference type="CDD" id="cd05913">
    <property type="entry name" value="PaaK"/>
    <property type="match status" value="1"/>
</dbReference>
<dbReference type="GO" id="GO:0010124">
    <property type="term" value="P:phenylacetate catabolic process"/>
    <property type="evidence" value="ECO:0007669"/>
    <property type="project" value="InterPro"/>
</dbReference>
<dbReference type="InterPro" id="IPR042099">
    <property type="entry name" value="ANL_N_sf"/>
</dbReference>
<dbReference type="Gene3D" id="3.30.300.30">
    <property type="match status" value="1"/>
</dbReference>
<feature type="domain" description="AMP-dependent synthetase/ligase" evidence="5">
    <location>
        <begin position="88"/>
        <end position="298"/>
    </location>
</feature>
<feature type="domain" description="AMP-dependent ligase C-terminal" evidence="6">
    <location>
        <begin position="347"/>
        <end position="431"/>
    </location>
</feature>
<dbReference type="InterPro" id="IPR000873">
    <property type="entry name" value="AMP-dep_synth/lig_dom"/>
</dbReference>
<dbReference type="FunFam" id="3.40.50.12780:FF:000016">
    <property type="entry name" value="Phenylacetate-coenzyme A ligase"/>
    <property type="match status" value="1"/>
</dbReference>
<organism evidence="7 8">
    <name type="scientific">Pyrobaculum oguniense (strain DSM 13380 / JCM 10595 / TE7)</name>
    <dbReference type="NCBI Taxonomy" id="698757"/>
    <lineage>
        <taxon>Archaea</taxon>
        <taxon>Thermoproteota</taxon>
        <taxon>Thermoprotei</taxon>
        <taxon>Thermoproteales</taxon>
        <taxon>Thermoproteaceae</taxon>
        <taxon>Pyrobaculum</taxon>
    </lineage>
</organism>
<dbReference type="GO" id="GO:0047475">
    <property type="term" value="F:phenylacetate-CoA ligase activity"/>
    <property type="evidence" value="ECO:0007669"/>
    <property type="project" value="UniProtKB-EC"/>
</dbReference>
<gene>
    <name evidence="7" type="ordered locus">Pogu_1345</name>
</gene>
<dbReference type="AlphaFoldDB" id="H6Q8Z3"/>
<evidence type="ECO:0000256" key="2">
    <source>
        <dbReference type="ARBA" id="ARBA00011245"/>
    </source>
</evidence>
<dbReference type="KEGG" id="pog:Pogu_1345"/>
<reference evidence="7 8" key="1">
    <citation type="journal article" date="2012" name="Stand. Genomic Sci.">
        <title>Complete genome sequence of Pyrobaculum oguniense.</title>
        <authorList>
            <person name="Bernick D.L."/>
            <person name="Karplus K."/>
            <person name="Lui L.M."/>
            <person name="Coker J.K."/>
            <person name="Murphy J.N."/>
            <person name="Chan P.P."/>
            <person name="Cozen A.E."/>
            <person name="Lowe T.M."/>
        </authorList>
    </citation>
    <scope>NUCLEOTIDE SEQUENCE [LARGE SCALE GENOMIC DNA]</scope>
    <source>
        <strain evidence="7 8">TE7</strain>
    </source>
</reference>
<dbReference type="InterPro" id="IPR028154">
    <property type="entry name" value="AMP-dep_Lig_C"/>
</dbReference>